<evidence type="ECO:0000313" key="3">
    <source>
        <dbReference type="EMBL" id="CAF1411533.1"/>
    </source>
</evidence>
<accession>A0A815LWZ6</accession>
<dbReference type="Gene3D" id="2.40.50.140">
    <property type="entry name" value="Nucleic acid-binding proteins"/>
    <property type="match status" value="2"/>
</dbReference>
<dbReference type="OrthoDB" id="6503333at2759"/>
<evidence type="ECO:0000256" key="1">
    <source>
        <dbReference type="SAM" id="MobiDB-lite"/>
    </source>
</evidence>
<proteinExistence type="predicted"/>
<feature type="compositionally biased region" description="Basic and acidic residues" evidence="1">
    <location>
        <begin position="23"/>
        <end position="42"/>
    </location>
</feature>
<dbReference type="SUPFAM" id="SSF50249">
    <property type="entry name" value="Nucleic acid-binding proteins"/>
    <property type="match status" value="2"/>
</dbReference>
<evidence type="ECO:0000313" key="4">
    <source>
        <dbReference type="Proteomes" id="UP000663828"/>
    </source>
</evidence>
<dbReference type="Proteomes" id="UP000663852">
    <property type="component" value="Unassembled WGS sequence"/>
</dbReference>
<gene>
    <name evidence="2" type="ORF">EDS130_LOCUS34882</name>
    <name evidence="3" type="ORF">XAT740_LOCUS34698</name>
</gene>
<keyword evidence="4" id="KW-1185">Reference proteome</keyword>
<protein>
    <submittedName>
        <fullName evidence="3">Uncharacterized protein</fullName>
    </submittedName>
</protein>
<dbReference type="InterPro" id="IPR012340">
    <property type="entry name" value="NA-bd_OB-fold"/>
</dbReference>
<name>A0A815LWZ6_ADIRI</name>
<reference evidence="3" key="1">
    <citation type="submission" date="2021-02" db="EMBL/GenBank/DDBJ databases">
        <authorList>
            <person name="Nowell W R."/>
        </authorList>
    </citation>
    <scope>NUCLEOTIDE SEQUENCE</scope>
</reference>
<feature type="region of interest" description="Disordered" evidence="1">
    <location>
        <begin position="1"/>
        <end position="51"/>
    </location>
</feature>
<evidence type="ECO:0000313" key="2">
    <source>
        <dbReference type="EMBL" id="CAF1380194.1"/>
    </source>
</evidence>
<comment type="caution">
    <text evidence="3">The sequence shown here is derived from an EMBL/GenBank/DDBJ whole genome shotgun (WGS) entry which is preliminary data.</text>
</comment>
<dbReference type="EMBL" id="CAJNOJ010000298">
    <property type="protein sequence ID" value="CAF1380194.1"/>
    <property type="molecule type" value="Genomic_DNA"/>
</dbReference>
<feature type="region of interest" description="Disordered" evidence="1">
    <location>
        <begin position="65"/>
        <end position="120"/>
    </location>
</feature>
<sequence>MSRQSKRSHCVMLSSDSDQSENENPRARNTEGAHVESADNDRLNLNNTSASDLLDDLNGLIQEVDESRQQSSSSSSSSSLSPSPSPSSSSDSSVRVLNDETESASTTPMRSVPGETVSTQKTIEQYFPRENSNFDEIDTLNEDSLRFRIRGKTIFRSSIRHYGTSGRVFDAIVCDRNGEIKVVVFNDDIDRTHPLMELNRKVVIENGQIKKTDERYRTHYSIYEIRVAATTRIEPYESNGFNPLFKIMKKTIRDAQQLAHNAYVDVEGKIILDRGTSTTTSEITRAEIRRRCLKIEDESGSINIVVWNQKINEIQDQVINKTIRVRKGKVNYFNDSVSINISDSSIIEVV</sequence>
<dbReference type="EMBL" id="CAJNOR010003416">
    <property type="protein sequence ID" value="CAF1411533.1"/>
    <property type="molecule type" value="Genomic_DNA"/>
</dbReference>
<organism evidence="3 4">
    <name type="scientific">Adineta ricciae</name>
    <name type="common">Rotifer</name>
    <dbReference type="NCBI Taxonomy" id="249248"/>
    <lineage>
        <taxon>Eukaryota</taxon>
        <taxon>Metazoa</taxon>
        <taxon>Spiralia</taxon>
        <taxon>Gnathifera</taxon>
        <taxon>Rotifera</taxon>
        <taxon>Eurotatoria</taxon>
        <taxon>Bdelloidea</taxon>
        <taxon>Adinetida</taxon>
        <taxon>Adinetidae</taxon>
        <taxon>Adineta</taxon>
    </lineage>
</organism>
<dbReference type="AlphaFoldDB" id="A0A815LWZ6"/>
<dbReference type="Proteomes" id="UP000663828">
    <property type="component" value="Unassembled WGS sequence"/>
</dbReference>
<feature type="compositionally biased region" description="Low complexity" evidence="1">
    <location>
        <begin position="71"/>
        <end position="93"/>
    </location>
</feature>